<keyword evidence="2" id="KW-1133">Transmembrane helix</keyword>
<dbReference type="AlphaFoldDB" id="A0AAU7QRD2"/>
<dbReference type="Gene3D" id="3.65.10.10">
    <property type="entry name" value="Enolpyruvate transferase domain"/>
    <property type="match status" value="1"/>
</dbReference>
<dbReference type="GO" id="GO:0009423">
    <property type="term" value="P:chorismate biosynthetic process"/>
    <property type="evidence" value="ECO:0007669"/>
    <property type="project" value="TreeGrafter"/>
</dbReference>
<dbReference type="EMBL" id="CP157895">
    <property type="protein sequence ID" value="XBT18526.1"/>
    <property type="molecule type" value="Genomic_DNA"/>
</dbReference>
<feature type="transmembrane region" description="Helical" evidence="2">
    <location>
        <begin position="70"/>
        <end position="89"/>
    </location>
</feature>
<gene>
    <name evidence="4" type="ORF">ABNO82_00160</name>
</gene>
<evidence type="ECO:0000256" key="2">
    <source>
        <dbReference type="SAM" id="Phobius"/>
    </source>
</evidence>
<keyword evidence="2" id="KW-0472">Membrane</keyword>
<name>A0AAU7QRD2_9FLAO</name>
<evidence type="ECO:0000256" key="1">
    <source>
        <dbReference type="ARBA" id="ARBA00022679"/>
    </source>
</evidence>
<dbReference type="Pfam" id="PF00275">
    <property type="entry name" value="EPSP_synthase"/>
    <property type="match status" value="1"/>
</dbReference>
<dbReference type="InterPro" id="IPR036968">
    <property type="entry name" value="Enolpyruvate_Tfrase_sf"/>
</dbReference>
<dbReference type="InterPro" id="IPR013792">
    <property type="entry name" value="RNA3'P_cycl/enolpyr_Trfase_a/b"/>
</dbReference>
<evidence type="ECO:0000313" key="4">
    <source>
        <dbReference type="EMBL" id="XBT18526.1"/>
    </source>
</evidence>
<dbReference type="PANTHER" id="PTHR21090">
    <property type="entry name" value="AROM/DEHYDROQUINATE SYNTHASE"/>
    <property type="match status" value="1"/>
</dbReference>
<dbReference type="SUPFAM" id="SSF55205">
    <property type="entry name" value="EPT/RTPC-like"/>
    <property type="match status" value="1"/>
</dbReference>
<keyword evidence="2" id="KW-0812">Transmembrane</keyword>
<proteinExistence type="predicted"/>
<reference evidence="4" key="1">
    <citation type="submission" date="2024-06" db="EMBL/GenBank/DDBJ databases">
        <title>Diversity, functionality, and evolutionary history of bacterial symbionts in false click beetles (Coleoptera, Throscidae).</title>
        <authorList>
            <person name="Wierz J.C."/>
            <person name="Malm H."/>
            <person name="Kaltenpoth M."/>
            <person name="Engl T."/>
        </authorList>
    </citation>
    <scope>NUCLEOTIDE SEQUENCE</scope>
    <source>
        <strain evidence="4">Tder</strain>
    </source>
</reference>
<accession>A0AAU7QRD2</accession>
<dbReference type="PANTHER" id="PTHR21090:SF5">
    <property type="entry name" value="PENTAFUNCTIONAL AROM POLYPEPTIDE"/>
    <property type="match status" value="1"/>
</dbReference>
<feature type="transmembrane region" description="Helical" evidence="2">
    <location>
        <begin position="136"/>
        <end position="157"/>
    </location>
</feature>
<protein>
    <recommendedName>
        <fullName evidence="3">Enolpyruvate transferase domain-containing protein</fullName>
    </recommendedName>
</protein>
<sequence>MIKIIHKTLIINNIYLKISGSKSISNRLLILNKIFNNIKLKNISNSDDSNLLIKIFKQKKKYINVKNSGSVLRFLLTFLCFKNNFFFLYGNNRMYKRPINNLIKSLKIIGANIKYLKKKKYPPILIKNFFFKKTKIYINSNISSQYISSLLLNILIFNKKIKIILKKKIISYPYIKMTYLILKYLKFNIYKKNNIIIINNNNKKKKNIIYYYIESD</sequence>
<organism evidence="4">
    <name type="scientific">Candidatus Shikimatogenerans sp. Tder</name>
    <dbReference type="NCBI Taxonomy" id="3158566"/>
    <lineage>
        <taxon>Bacteria</taxon>
        <taxon>Pseudomonadati</taxon>
        <taxon>Bacteroidota</taxon>
        <taxon>Flavobacteriia</taxon>
        <taxon>Flavobacteriales</taxon>
        <taxon>Candidatus Shikimatogenerans</taxon>
    </lineage>
</organism>
<evidence type="ECO:0000259" key="3">
    <source>
        <dbReference type="Pfam" id="PF00275"/>
    </source>
</evidence>
<feature type="domain" description="Enolpyruvate transferase" evidence="3">
    <location>
        <begin position="56"/>
        <end position="216"/>
    </location>
</feature>
<dbReference type="InterPro" id="IPR001986">
    <property type="entry name" value="Enolpyruvate_Tfrase_dom"/>
</dbReference>
<keyword evidence="1" id="KW-0808">Transferase</keyword>
<dbReference type="GO" id="GO:0003866">
    <property type="term" value="F:3-phosphoshikimate 1-carboxyvinyltransferase activity"/>
    <property type="evidence" value="ECO:0007669"/>
    <property type="project" value="TreeGrafter"/>
</dbReference>